<feature type="domain" description="PAC" evidence="1">
    <location>
        <begin position="343"/>
        <end position="394"/>
    </location>
</feature>
<protein>
    <submittedName>
        <fullName evidence="4">PAS domain S-box-containing protein/diguanylate cyclase (GGDEF)-like protein</fullName>
    </submittedName>
</protein>
<dbReference type="NCBIfam" id="TIGR00229">
    <property type="entry name" value="sensory_box"/>
    <property type="match status" value="2"/>
</dbReference>
<dbReference type="NCBIfam" id="TIGR00254">
    <property type="entry name" value="GGDEF"/>
    <property type="match status" value="1"/>
</dbReference>
<dbReference type="CDD" id="cd01949">
    <property type="entry name" value="GGDEF"/>
    <property type="match status" value="1"/>
</dbReference>
<dbReference type="InterPro" id="IPR001610">
    <property type="entry name" value="PAC"/>
</dbReference>
<dbReference type="SMART" id="SM00091">
    <property type="entry name" value="PAS"/>
    <property type="match status" value="5"/>
</dbReference>
<evidence type="ECO:0000259" key="2">
    <source>
        <dbReference type="PROSITE" id="PS50883"/>
    </source>
</evidence>
<dbReference type="Gene3D" id="2.10.70.100">
    <property type="match status" value="1"/>
</dbReference>
<feature type="domain" description="GGDEF" evidence="3">
    <location>
        <begin position="718"/>
        <end position="851"/>
    </location>
</feature>
<dbReference type="SUPFAM" id="SSF55785">
    <property type="entry name" value="PYP-like sensor domain (PAS domain)"/>
    <property type="match status" value="4"/>
</dbReference>
<dbReference type="EMBL" id="QJTK01000012">
    <property type="protein sequence ID" value="PYF08628.1"/>
    <property type="molecule type" value="Genomic_DNA"/>
</dbReference>
<feature type="domain" description="PAC" evidence="1">
    <location>
        <begin position="481"/>
        <end position="532"/>
    </location>
</feature>
<keyword evidence="5" id="KW-1185">Reference proteome</keyword>
<comment type="caution">
    <text evidence="4">The sequence shown here is derived from an EMBL/GenBank/DDBJ whole genome shotgun (WGS) entry which is preliminary data.</text>
</comment>
<evidence type="ECO:0000313" key="4">
    <source>
        <dbReference type="EMBL" id="PYF08628.1"/>
    </source>
</evidence>
<dbReference type="Proteomes" id="UP000247727">
    <property type="component" value="Unassembled WGS sequence"/>
</dbReference>
<feature type="domain" description="EAL" evidence="2">
    <location>
        <begin position="860"/>
        <end position="1111"/>
    </location>
</feature>
<dbReference type="FunFam" id="3.30.70.270:FF:000001">
    <property type="entry name" value="Diguanylate cyclase domain protein"/>
    <property type="match status" value="1"/>
</dbReference>
<dbReference type="InterPro" id="IPR035919">
    <property type="entry name" value="EAL_sf"/>
</dbReference>
<dbReference type="InterPro" id="IPR043128">
    <property type="entry name" value="Rev_trsase/Diguanyl_cyclase"/>
</dbReference>
<dbReference type="InterPro" id="IPR029787">
    <property type="entry name" value="Nucleotide_cyclase"/>
</dbReference>
<gene>
    <name evidence="4" type="ORF">C8J30_11244</name>
</gene>
<sequence>MVHAGLGGRHMLNVPDFGAATGEVKTNARDGPSSLTIDFDPTGRITVVAGSLDLLGQSGTARGGTPFPDLFIPADRLQLADWLASPETATTLRLSLTRGLLPPLPCHVTLLRLAPGQAGRAVLNDAAAAEDVARLRAERDHFAHYVDETWLGTWAWNVQTGETRFNERWAGIVGYRLAELAPISIETWLQLCHPDDLARSNHELQRHFAGETEWYEVEVRMRRKDGRWIWVRDVGRLQSRDAQGRPEWMYGVHRNIDAVKAREGQLRRVQGLLEKAGALAGFGCWELDVRTQEIYWSDETCRIHGMPPGTVPPLEKAIAFYAPEARPIVAAAVEAAMQHGTPWQFELPLIRADGTRIWVVSLGEAQFEDGLPVRIAGAFQDITARKESERKLAEAATEVQIAHERLNTIAQNVPGALFELRREADGRIGFPYFTRKFAELLGVPDSIMAAGGPPVFRNIPRADFEAVQNAFLASRQSLSLLEARHRVMDADGETRWVNLWASPSAQPDGAVHWFGKALDITDRLQIEAQVTAAAEEVRLAHARIASILDIVPVGLFEFRLHPDGRTDFPYTSGRFGELVGRDRAEIARLGGALLAGVLPEDRPAMEELTRISAAELTPWRMRFRYAHPERGMIWLMAASIPEAKPDGTVIWTGALYDATPDVTRESELERAYALAEQMRNENEHLALHDGLTRLPNRRYFDRHIEARLHAAEAGHGPRDCVLIQVDLDHFKHVNDTLGHAAGDQVLIRVADLLRRNLQADDFAARLGGDEFCLLLAPGTTEMRARAIVERLRRGLDEPLRYRGHPCRISASFGVVIAEDMTDLAEELQLYADAALYRAKTAGRDRVEIFAHALAEQMHLDRQLAAHFHWAFEKNEFEPWFQPQVRTSDMSLVGVEVLVRWRHPERGLMTPEAFLRVARELQIVAEIDRVVMEKTAEVLDRLEGAGIVLQRVSFNVCAGRLRDPSLPLAARKVARDRTRVALELLETGNWQEEGDDFREALARLRAQGIEIEIDDFGSGQTSIVGLMEIRPSALKIDRRIVAAMRRDTQDAGLVRQIVQIARSLGITTIAEGVETAAQAETLRAIGCDRMQGFFIAPPLDEARLRAFMMARQSPVRASGGAI</sequence>
<dbReference type="SUPFAM" id="SSF55073">
    <property type="entry name" value="Nucleotide cyclase"/>
    <property type="match status" value="1"/>
</dbReference>
<dbReference type="InterPro" id="IPR000014">
    <property type="entry name" value="PAS"/>
</dbReference>
<dbReference type="InterPro" id="IPR000700">
    <property type="entry name" value="PAS-assoc_C"/>
</dbReference>
<feature type="domain" description="PAC" evidence="1">
    <location>
        <begin position="215"/>
        <end position="268"/>
    </location>
</feature>
<evidence type="ECO:0000259" key="3">
    <source>
        <dbReference type="PROSITE" id="PS50887"/>
    </source>
</evidence>
<accession>A0A318U068</accession>
<dbReference type="CDD" id="cd00130">
    <property type="entry name" value="PAS"/>
    <property type="match status" value="2"/>
</dbReference>
<organism evidence="4 5">
    <name type="scientific">Rhodobacter viridis</name>
    <dbReference type="NCBI Taxonomy" id="1054202"/>
    <lineage>
        <taxon>Bacteria</taxon>
        <taxon>Pseudomonadati</taxon>
        <taxon>Pseudomonadota</taxon>
        <taxon>Alphaproteobacteria</taxon>
        <taxon>Rhodobacterales</taxon>
        <taxon>Rhodobacter group</taxon>
        <taxon>Rhodobacter</taxon>
    </lineage>
</organism>
<dbReference type="PANTHER" id="PTHR44757">
    <property type="entry name" value="DIGUANYLATE CYCLASE DGCP"/>
    <property type="match status" value="1"/>
</dbReference>
<dbReference type="Gene3D" id="3.20.20.450">
    <property type="entry name" value="EAL domain"/>
    <property type="match status" value="1"/>
</dbReference>
<dbReference type="InterPro" id="IPR035965">
    <property type="entry name" value="PAS-like_dom_sf"/>
</dbReference>
<dbReference type="AlphaFoldDB" id="A0A318U068"/>
<dbReference type="Pfam" id="PF00990">
    <property type="entry name" value="GGDEF"/>
    <property type="match status" value="1"/>
</dbReference>
<dbReference type="Pfam" id="PF08447">
    <property type="entry name" value="PAS_3"/>
    <property type="match status" value="2"/>
</dbReference>
<dbReference type="PROSITE" id="PS50887">
    <property type="entry name" value="GGDEF"/>
    <property type="match status" value="1"/>
</dbReference>
<dbReference type="PANTHER" id="PTHR44757:SF2">
    <property type="entry name" value="BIOFILM ARCHITECTURE MAINTENANCE PROTEIN MBAA"/>
    <property type="match status" value="1"/>
</dbReference>
<evidence type="ECO:0000313" key="5">
    <source>
        <dbReference type="Proteomes" id="UP000247727"/>
    </source>
</evidence>
<dbReference type="PROSITE" id="PS50883">
    <property type="entry name" value="EAL"/>
    <property type="match status" value="1"/>
</dbReference>
<reference evidence="4 5" key="1">
    <citation type="submission" date="2018-06" db="EMBL/GenBank/DDBJ databases">
        <title>Genomic Encyclopedia of Type Strains, Phase III (KMG-III): the genomes of soil and plant-associated and newly described type strains.</title>
        <authorList>
            <person name="Whitman W."/>
        </authorList>
    </citation>
    <scope>NUCLEOTIDE SEQUENCE [LARGE SCALE GENOMIC DNA]</scope>
    <source>
        <strain evidence="4 5">JA737</strain>
    </source>
</reference>
<name>A0A318U068_9RHOB</name>
<dbReference type="OrthoDB" id="9814202at2"/>
<dbReference type="Pfam" id="PF00563">
    <property type="entry name" value="EAL"/>
    <property type="match status" value="1"/>
</dbReference>
<dbReference type="SMART" id="SM00052">
    <property type="entry name" value="EAL"/>
    <property type="match status" value="1"/>
</dbReference>
<dbReference type="InterPro" id="IPR052155">
    <property type="entry name" value="Biofilm_reg_signaling"/>
</dbReference>
<dbReference type="GO" id="GO:0003824">
    <property type="term" value="F:catalytic activity"/>
    <property type="evidence" value="ECO:0007669"/>
    <property type="project" value="UniProtKB-ARBA"/>
</dbReference>
<dbReference type="SMART" id="SM00267">
    <property type="entry name" value="GGDEF"/>
    <property type="match status" value="1"/>
</dbReference>
<dbReference type="CDD" id="cd01948">
    <property type="entry name" value="EAL"/>
    <property type="match status" value="1"/>
</dbReference>
<dbReference type="Gene3D" id="3.30.450.20">
    <property type="entry name" value="PAS domain"/>
    <property type="match status" value="4"/>
</dbReference>
<dbReference type="SMART" id="SM00086">
    <property type="entry name" value="PAC"/>
    <property type="match status" value="3"/>
</dbReference>
<evidence type="ECO:0000259" key="1">
    <source>
        <dbReference type="PROSITE" id="PS50113"/>
    </source>
</evidence>
<proteinExistence type="predicted"/>
<dbReference type="InterPro" id="IPR001633">
    <property type="entry name" value="EAL_dom"/>
</dbReference>
<dbReference type="InterPro" id="IPR013655">
    <property type="entry name" value="PAS_fold_3"/>
</dbReference>
<dbReference type="SUPFAM" id="SSF141868">
    <property type="entry name" value="EAL domain-like"/>
    <property type="match status" value="1"/>
</dbReference>
<dbReference type="Gene3D" id="3.30.70.270">
    <property type="match status" value="1"/>
</dbReference>
<dbReference type="InterPro" id="IPR000160">
    <property type="entry name" value="GGDEF_dom"/>
</dbReference>
<dbReference type="PROSITE" id="PS50113">
    <property type="entry name" value="PAC"/>
    <property type="match status" value="3"/>
</dbReference>